<evidence type="ECO:0008006" key="9">
    <source>
        <dbReference type="Google" id="ProtNLM"/>
    </source>
</evidence>
<evidence type="ECO:0000256" key="1">
    <source>
        <dbReference type="ARBA" id="ARBA00004123"/>
    </source>
</evidence>
<feature type="compositionally biased region" description="Low complexity" evidence="4">
    <location>
        <begin position="559"/>
        <end position="571"/>
    </location>
</feature>
<dbReference type="GO" id="GO:0008278">
    <property type="term" value="C:cohesin complex"/>
    <property type="evidence" value="ECO:0007669"/>
    <property type="project" value="InterPro"/>
</dbReference>
<dbReference type="InterPro" id="IPR039781">
    <property type="entry name" value="Rad21/Rec8-like"/>
</dbReference>
<organism evidence="7 8">
    <name type="scientific">Steccherinum ochraceum</name>
    <dbReference type="NCBI Taxonomy" id="92696"/>
    <lineage>
        <taxon>Eukaryota</taxon>
        <taxon>Fungi</taxon>
        <taxon>Dikarya</taxon>
        <taxon>Basidiomycota</taxon>
        <taxon>Agaricomycotina</taxon>
        <taxon>Agaricomycetes</taxon>
        <taxon>Polyporales</taxon>
        <taxon>Steccherinaceae</taxon>
        <taxon>Steccherinum</taxon>
    </lineage>
</organism>
<comment type="subcellular location">
    <subcellularLocation>
        <location evidence="1">Nucleus</location>
    </subcellularLocation>
</comment>
<reference evidence="7 8" key="1">
    <citation type="submission" date="2018-11" db="EMBL/GenBank/DDBJ databases">
        <title>Genome assembly of Steccherinum ochraceum LE-BIN_3174, the white-rot fungus of the Steccherinaceae family (The Residual Polyporoid clade, Polyporales, Basidiomycota).</title>
        <authorList>
            <person name="Fedorova T.V."/>
            <person name="Glazunova O.A."/>
            <person name="Landesman E.O."/>
            <person name="Moiseenko K.V."/>
            <person name="Psurtseva N.V."/>
            <person name="Savinova O.S."/>
            <person name="Shakhova N.V."/>
            <person name="Tyazhelova T.V."/>
            <person name="Vasina D.V."/>
        </authorList>
    </citation>
    <scope>NUCLEOTIDE SEQUENCE [LARGE SCALE GENOMIC DNA]</scope>
    <source>
        <strain evidence="7 8">LE-BIN_3174</strain>
    </source>
</reference>
<dbReference type="OrthoDB" id="10071381at2759"/>
<dbReference type="GO" id="GO:0007062">
    <property type="term" value="P:sister chromatid cohesion"/>
    <property type="evidence" value="ECO:0007669"/>
    <property type="project" value="InterPro"/>
</dbReference>
<keyword evidence="3" id="KW-0539">Nucleus</keyword>
<dbReference type="STRING" id="92696.A0A4R0S267"/>
<feature type="compositionally biased region" description="Acidic residues" evidence="4">
    <location>
        <begin position="149"/>
        <end position="158"/>
    </location>
</feature>
<dbReference type="Gene3D" id="1.10.10.580">
    <property type="entry name" value="Structural maintenance of chromosome 1. Chain E"/>
    <property type="match status" value="1"/>
</dbReference>
<gene>
    <name evidence="7" type="ORF">EIP91_008929</name>
</gene>
<protein>
    <recommendedName>
        <fullName evidence="9">Rad21/Rec8-like protein N-terminal domain-containing protein</fullName>
    </recommendedName>
</protein>
<dbReference type="InterPro" id="IPR023093">
    <property type="entry name" value="ScpA-like_C"/>
</dbReference>
<evidence type="ECO:0000259" key="5">
    <source>
        <dbReference type="Pfam" id="PF04824"/>
    </source>
</evidence>
<dbReference type="PANTHER" id="PTHR12585">
    <property type="entry name" value="SCC1 / RAD21 FAMILY MEMBER"/>
    <property type="match status" value="1"/>
</dbReference>
<sequence length="696" mass="75754">MFFTPELLSRRDSGFGLLWLAATLGAKSSFRKLPKRSVASADIVQLCNLIADPPEPLALRLSSNLMIGAARVYKVKQEIFLADVTACFTTLKKAVQEIRMSDGADLNMAQTSVRPDAVTVRIDPSAAYALEFEHLFPDWDNQASLDKGDESESDEEYDPVTKKKKKKGKRKDTSLSQVGAGRGNLHTLDENYEYLLSGSFDVSFDATGLGMVGTSSSQAGFAFEDDFLGAMDVGNDIGDELARELGADWGGALDLPAQSPVPDFHMGPDQDQNEQPAFGADVDPFAMDMPLDDGLPIDGQEFSISGHAGAATSPTRAVSHSLHPEDQQDSQDFQNDEPEKPAKKLKRVRLLLDSRTELSNEELQRARALYMEEQAQIRRGMDEKRAEKHVGNLLEEMILGAPRGVHAPVLVDFWLENFKVQVEARSGQLVLDTEGQPPQKRRRVGEGAVGTGGEVDHPLAADGADQQFDFGGDYPAPAHEDMFAEFDSRLRSSEEPGQARQASRPPSLPGSHLDLLGHGLPIDFSASQRSAMFPWDNAGGLSSSVAGAPFEMVSSDRFSLSAGRGPRGSSRGSRRESPMFPRPDSPAGLDLGDVRMDGDAFEFNVPDVPGVETQESDMNLLTLERHSFDFLEYCKIQANAFPSDTNSVGFDDIVPAATSTAHVAAAAFYHCLVLATKDLIRVDQDESFAPLRITVK</sequence>
<evidence type="ECO:0000256" key="3">
    <source>
        <dbReference type="ARBA" id="ARBA00023242"/>
    </source>
</evidence>
<dbReference type="GO" id="GO:0005634">
    <property type="term" value="C:nucleus"/>
    <property type="evidence" value="ECO:0007669"/>
    <property type="project" value="UniProtKB-SubCell"/>
</dbReference>
<feature type="region of interest" description="Disordered" evidence="4">
    <location>
        <begin position="558"/>
        <end position="591"/>
    </location>
</feature>
<feature type="domain" description="Rad21/Rec8-like protein C-terminal eukaryotic" evidence="5">
    <location>
        <begin position="660"/>
        <end position="695"/>
    </location>
</feature>
<feature type="domain" description="Rad21/Rec8-like protein N-terminal" evidence="6">
    <location>
        <begin position="1"/>
        <end position="110"/>
    </location>
</feature>
<dbReference type="Proteomes" id="UP000292702">
    <property type="component" value="Unassembled WGS sequence"/>
</dbReference>
<evidence type="ECO:0000313" key="7">
    <source>
        <dbReference type="EMBL" id="TCD71548.1"/>
    </source>
</evidence>
<evidence type="ECO:0000256" key="4">
    <source>
        <dbReference type="SAM" id="MobiDB-lite"/>
    </source>
</evidence>
<dbReference type="InterPro" id="IPR036390">
    <property type="entry name" value="WH_DNA-bd_sf"/>
</dbReference>
<dbReference type="SUPFAM" id="SSF46785">
    <property type="entry name" value="Winged helix' DNA-binding domain"/>
    <property type="match status" value="1"/>
</dbReference>
<evidence type="ECO:0000259" key="6">
    <source>
        <dbReference type="Pfam" id="PF04825"/>
    </source>
</evidence>
<name>A0A4R0S267_9APHY</name>
<feature type="region of interest" description="Disordered" evidence="4">
    <location>
        <begin position="143"/>
        <end position="182"/>
    </location>
</feature>
<dbReference type="InterPro" id="IPR006909">
    <property type="entry name" value="Rad21/Rec8_C_eu"/>
</dbReference>
<proteinExistence type="inferred from homology"/>
<dbReference type="EMBL" id="RWJN01000005">
    <property type="protein sequence ID" value="TCD71548.1"/>
    <property type="molecule type" value="Genomic_DNA"/>
</dbReference>
<dbReference type="Pfam" id="PF04824">
    <property type="entry name" value="Rad21_Rec8"/>
    <property type="match status" value="1"/>
</dbReference>
<dbReference type="GO" id="GO:0003682">
    <property type="term" value="F:chromatin binding"/>
    <property type="evidence" value="ECO:0007669"/>
    <property type="project" value="TreeGrafter"/>
</dbReference>
<evidence type="ECO:0000313" key="8">
    <source>
        <dbReference type="Proteomes" id="UP000292702"/>
    </source>
</evidence>
<evidence type="ECO:0000256" key="2">
    <source>
        <dbReference type="ARBA" id="ARBA00009870"/>
    </source>
</evidence>
<dbReference type="AlphaFoldDB" id="A0A4R0S267"/>
<dbReference type="Pfam" id="PF04825">
    <property type="entry name" value="Rad21_Rec8_N"/>
    <property type="match status" value="1"/>
</dbReference>
<dbReference type="GO" id="GO:1990414">
    <property type="term" value="P:replication-born double-strand break repair via sister chromatid exchange"/>
    <property type="evidence" value="ECO:0007669"/>
    <property type="project" value="TreeGrafter"/>
</dbReference>
<dbReference type="InterPro" id="IPR006910">
    <property type="entry name" value="Rad21_Rec8_N"/>
</dbReference>
<feature type="region of interest" description="Disordered" evidence="4">
    <location>
        <begin position="489"/>
        <end position="514"/>
    </location>
</feature>
<accession>A0A4R0S267</accession>
<dbReference type="PANTHER" id="PTHR12585:SF69">
    <property type="entry name" value="FI11703P"/>
    <property type="match status" value="1"/>
</dbReference>
<comment type="caution">
    <text evidence="7">The sequence shown here is derived from an EMBL/GenBank/DDBJ whole genome shotgun (WGS) entry which is preliminary data.</text>
</comment>
<comment type="similarity">
    <text evidence="2">Belongs to the rad21 family.</text>
</comment>
<keyword evidence="8" id="KW-1185">Reference proteome</keyword>
<feature type="region of interest" description="Disordered" evidence="4">
    <location>
        <begin position="258"/>
        <end position="345"/>
    </location>
</feature>